<protein>
    <recommendedName>
        <fullName evidence="3">phosphoenolpyruvate carboxylase</fullName>
        <ecNumber evidence="3">4.1.1.31</ecNumber>
    </recommendedName>
</protein>
<dbReference type="HAMAP" id="MF_00595">
    <property type="entry name" value="PEPcase_type1"/>
    <property type="match status" value="1"/>
</dbReference>
<evidence type="ECO:0000256" key="4">
    <source>
        <dbReference type="ARBA" id="ARBA00022842"/>
    </source>
</evidence>
<dbReference type="OMA" id="VFGWTQS"/>
<comment type="cofactor">
    <cofactor evidence="1">
        <name>Mg(2+)</name>
        <dbReference type="ChEBI" id="CHEBI:18420"/>
    </cofactor>
</comment>
<dbReference type="AlphaFoldDB" id="A0A023B195"/>
<evidence type="ECO:0000256" key="8">
    <source>
        <dbReference type="SAM" id="MobiDB-lite"/>
    </source>
</evidence>
<dbReference type="InterPro" id="IPR021135">
    <property type="entry name" value="PEP_COase"/>
</dbReference>
<accession>A0A023B195</accession>
<dbReference type="Proteomes" id="UP000019763">
    <property type="component" value="Unassembled WGS sequence"/>
</dbReference>
<name>A0A023B195_GRENI</name>
<feature type="active site" evidence="7">
    <location>
        <position position="707"/>
    </location>
</feature>
<dbReference type="GO" id="GO:0006099">
    <property type="term" value="P:tricarboxylic acid cycle"/>
    <property type="evidence" value="ECO:0007669"/>
    <property type="project" value="InterPro"/>
</dbReference>
<keyword evidence="5" id="KW-0456">Lyase</keyword>
<dbReference type="PANTHER" id="PTHR30523:SF6">
    <property type="entry name" value="PHOSPHOENOLPYRUVATE CARBOXYLASE"/>
    <property type="match status" value="1"/>
</dbReference>
<evidence type="ECO:0000256" key="2">
    <source>
        <dbReference type="ARBA" id="ARBA00008346"/>
    </source>
</evidence>
<keyword evidence="4" id="KW-0460">Magnesium</keyword>
<dbReference type="RefSeq" id="XP_011132482.1">
    <property type="nucleotide sequence ID" value="XM_011134180.1"/>
</dbReference>
<dbReference type="Pfam" id="PF00311">
    <property type="entry name" value="PEPcase"/>
    <property type="match status" value="1"/>
</dbReference>
<proteinExistence type="inferred from homology"/>
<organism evidence="9 10">
    <name type="scientific">Gregarina niphandrodes</name>
    <name type="common">Septate eugregarine</name>
    <dbReference type="NCBI Taxonomy" id="110365"/>
    <lineage>
        <taxon>Eukaryota</taxon>
        <taxon>Sar</taxon>
        <taxon>Alveolata</taxon>
        <taxon>Apicomplexa</taxon>
        <taxon>Conoidasida</taxon>
        <taxon>Gregarinasina</taxon>
        <taxon>Eugregarinorida</taxon>
        <taxon>Gregarinidae</taxon>
        <taxon>Gregarina</taxon>
    </lineage>
</organism>
<keyword evidence="6" id="KW-0120">Carbon dioxide fixation</keyword>
<dbReference type="PROSITE" id="PS00393">
    <property type="entry name" value="PEPCASE_2"/>
    <property type="match status" value="1"/>
</dbReference>
<dbReference type="GO" id="GO:0015977">
    <property type="term" value="P:carbon fixation"/>
    <property type="evidence" value="ECO:0007669"/>
    <property type="project" value="UniProtKB-KW"/>
</dbReference>
<dbReference type="GO" id="GO:0005829">
    <property type="term" value="C:cytosol"/>
    <property type="evidence" value="ECO:0007669"/>
    <property type="project" value="TreeGrafter"/>
</dbReference>
<dbReference type="InterPro" id="IPR015813">
    <property type="entry name" value="Pyrv/PenolPyrv_kinase-like_dom"/>
</dbReference>
<dbReference type="VEuPathDB" id="CryptoDB:GNI_138320"/>
<gene>
    <name evidence="9" type="ORF">GNI_138320</name>
</gene>
<dbReference type="InterPro" id="IPR022805">
    <property type="entry name" value="PEP_COase_bac/pln-type"/>
</dbReference>
<reference evidence="9" key="1">
    <citation type="submission" date="2013-12" db="EMBL/GenBank/DDBJ databases">
        <authorList>
            <person name="Omoto C.K."/>
            <person name="Sibley D."/>
            <person name="Venepally P."/>
            <person name="Hadjithomas M."/>
            <person name="Karamycheva S."/>
            <person name="Brunk B."/>
            <person name="Roos D."/>
            <person name="Caler E."/>
            <person name="Lorenzi H."/>
        </authorList>
    </citation>
    <scope>NUCLEOTIDE SEQUENCE</scope>
</reference>
<evidence type="ECO:0000256" key="3">
    <source>
        <dbReference type="ARBA" id="ARBA00012305"/>
    </source>
</evidence>
<dbReference type="InterPro" id="IPR033129">
    <property type="entry name" value="PEPCASE_His_AS"/>
</dbReference>
<dbReference type="SUPFAM" id="SSF51621">
    <property type="entry name" value="Phosphoenolpyruvate/pyruvate domain"/>
    <property type="match status" value="1"/>
</dbReference>
<evidence type="ECO:0000313" key="10">
    <source>
        <dbReference type="Proteomes" id="UP000019763"/>
    </source>
</evidence>
<feature type="region of interest" description="Disordered" evidence="8">
    <location>
        <begin position="1"/>
        <end position="30"/>
    </location>
</feature>
<dbReference type="EMBL" id="AFNH02001023">
    <property type="protein sequence ID" value="EZG45464.1"/>
    <property type="molecule type" value="Genomic_DNA"/>
</dbReference>
<keyword evidence="10" id="KW-1185">Reference proteome</keyword>
<comment type="caution">
    <text evidence="9">The sequence shown here is derived from an EMBL/GenBank/DDBJ whole genome shotgun (WGS) entry which is preliminary data.</text>
</comment>
<evidence type="ECO:0000256" key="1">
    <source>
        <dbReference type="ARBA" id="ARBA00001946"/>
    </source>
</evidence>
<evidence type="ECO:0000256" key="7">
    <source>
        <dbReference type="PROSITE-ProRule" id="PRU10112"/>
    </source>
</evidence>
<dbReference type="EC" id="4.1.1.31" evidence="3"/>
<evidence type="ECO:0000256" key="5">
    <source>
        <dbReference type="ARBA" id="ARBA00023239"/>
    </source>
</evidence>
<sequence>MVVETTAAQEPDVSEEPRRPPYAELLDPSVFSPDRDGKWQSKLEGYVLTAYNLCLSPDEKAEVGDLSPSRLGGRQVSINSPRSIGSGVSPVSENMRHHDLDHVGFRDPLLKDILVLKTACMETIGAHVPEDDFKTLLNIQRLAYRYYAQQTEQNLSVLSDGIRELTAVQLELVVRTSMMMCQIVNFAEAAHRVRRRRVMERALANHSQEISQEAPIVRDYTRFDLSVWGVFAKLQGAGYTPGQIHEALSRQQVELVLTAHPTEAMREAMLVALRRITETILKLDTPDLTPTEVEEARASLKRQIEVLWECDPLRRTRPTAYSEATSIANIVEDVLFSAVAKFLRFMDQRMAEIGQPGIPVDARPVKICSWAGGDRDGNPYVTHRLTTQVVTANYIRGCTLMLHKLEGLFSAVPLVSCSDQFRELVETRIPAEKTNLFDVTQMRFRAQINPPHRNEFYRRWLCYVRSKLASTLEYYQTLASELKEVDHVLPVARPWRYERYCTAQELFNDLKQIYDSCLTTGDELIAEGELKDLLRQIQAFGLNLVALDLRQEADRHLGCLIDVCALLELGDYGAKTELEKQQFLTSLLCSKRAVLPCWAMEKLPTLSAEVLLTIKEASRFPREAFGSYIISMCANASDILAVAVLQREFIEPCNMLRIVPLLETVEALQESPRILRDLFSNPYYRRLIKEHMEDVQEIMIGYSDSSKDGGKLTSTWELYKVQLELCRVAREYGIGLKFFHGRGGSVSRGGGPQQLAILSQPPGTINGRFRVTVQGEIIHQNFCYIDTAVRSFEHYATAVLDHDLSKDENRGGHTSDWALLEEISKSSMKRYRSVVYEHPRFIDYFRSATPERELGQLNIGSRPSKRKEGGVETLRAIPWVFAWTQNRSLMPAWLGLGSALKEYLAQRNNFDRIAELYKSWPFFRSYVDLVSMTLAKSSPDIAKYYDDHLVQDQELLQLGNDIREEMHTTHQMLLMVTGEKRYLDNDLLTQRALDVRMPWIAPANIVQVEVLRRIRETPEDDEERAELENVLHISIKAIASGMQNTG</sequence>
<dbReference type="eggNOG" id="ENOG502QPVS">
    <property type="taxonomic scope" value="Eukaryota"/>
</dbReference>
<evidence type="ECO:0000313" key="9">
    <source>
        <dbReference type="EMBL" id="EZG45464.1"/>
    </source>
</evidence>
<dbReference type="GO" id="GO:0008964">
    <property type="term" value="F:phosphoenolpyruvate carboxylase activity"/>
    <property type="evidence" value="ECO:0007669"/>
    <property type="project" value="UniProtKB-EC"/>
</dbReference>
<dbReference type="NCBIfam" id="NF000584">
    <property type="entry name" value="PRK00009.1"/>
    <property type="match status" value="1"/>
</dbReference>
<dbReference type="PANTHER" id="PTHR30523">
    <property type="entry name" value="PHOSPHOENOLPYRUVATE CARBOXYLASE"/>
    <property type="match status" value="1"/>
</dbReference>
<feature type="region of interest" description="Disordered" evidence="8">
    <location>
        <begin position="64"/>
        <end position="90"/>
    </location>
</feature>
<dbReference type="GeneID" id="22914907"/>
<dbReference type="OrthoDB" id="1365747at2759"/>
<comment type="similarity">
    <text evidence="2">Belongs to the PEPCase type 1 family.</text>
</comment>
<dbReference type="Gene3D" id="1.20.1440.90">
    <property type="entry name" value="Phosphoenolpyruvate/pyruvate domain"/>
    <property type="match status" value="1"/>
</dbReference>
<dbReference type="PRINTS" id="PR00150">
    <property type="entry name" value="PEPCARBXLASE"/>
</dbReference>
<evidence type="ECO:0000256" key="6">
    <source>
        <dbReference type="ARBA" id="ARBA00023300"/>
    </source>
</evidence>